<keyword evidence="7 8" id="KW-0802">TPR repeat</keyword>
<dbReference type="Pfam" id="PF13432">
    <property type="entry name" value="TPR_16"/>
    <property type="match status" value="2"/>
</dbReference>
<name>A0A9Q2WJF2_9BURK</name>
<keyword evidence="5" id="KW-0808">Transferase</keyword>
<dbReference type="PANTHER" id="PTHR44366:SF1">
    <property type="entry name" value="UDP-N-ACETYLGLUCOSAMINE--PEPTIDE N-ACETYLGLUCOSAMINYLTRANSFERASE 110 KDA SUBUNIT"/>
    <property type="match status" value="1"/>
</dbReference>
<feature type="repeat" description="TPR" evidence="8">
    <location>
        <begin position="243"/>
        <end position="276"/>
    </location>
</feature>
<dbReference type="EC" id="2.4.1.255" evidence="3"/>
<evidence type="ECO:0000313" key="10">
    <source>
        <dbReference type="EMBL" id="MBT8551390.1"/>
    </source>
</evidence>
<dbReference type="Pfam" id="PF00515">
    <property type="entry name" value="TPR_1"/>
    <property type="match status" value="2"/>
</dbReference>
<dbReference type="InterPro" id="IPR037919">
    <property type="entry name" value="OGT"/>
</dbReference>
<keyword evidence="6" id="KW-0677">Repeat</keyword>
<dbReference type="Gene3D" id="3.40.50.2000">
    <property type="entry name" value="Glycogen Phosphorylase B"/>
    <property type="match status" value="1"/>
</dbReference>
<protein>
    <recommendedName>
        <fullName evidence="3">protein O-GlcNAc transferase</fullName>
        <ecNumber evidence="3">2.4.1.255</ecNumber>
    </recommendedName>
</protein>
<feature type="repeat" description="TPR" evidence="8">
    <location>
        <begin position="311"/>
        <end position="344"/>
    </location>
</feature>
<dbReference type="Gene3D" id="1.25.40.10">
    <property type="entry name" value="Tetratricopeptide repeat domain"/>
    <property type="match status" value="4"/>
</dbReference>
<feature type="domain" description="O-GlcNAc transferase C-terminal" evidence="9">
    <location>
        <begin position="657"/>
        <end position="843"/>
    </location>
</feature>
<dbReference type="Pfam" id="PF13424">
    <property type="entry name" value="TPR_12"/>
    <property type="match status" value="1"/>
</dbReference>
<feature type="repeat" description="TPR" evidence="8">
    <location>
        <begin position="209"/>
        <end position="242"/>
    </location>
</feature>
<proteinExistence type="inferred from homology"/>
<evidence type="ECO:0000256" key="1">
    <source>
        <dbReference type="ARBA" id="ARBA00004922"/>
    </source>
</evidence>
<evidence type="ECO:0000259" key="9">
    <source>
        <dbReference type="Pfam" id="PF13844"/>
    </source>
</evidence>
<comment type="pathway">
    <text evidence="1">Protein modification; protein glycosylation.</text>
</comment>
<feature type="repeat" description="TPR" evidence="8">
    <location>
        <begin position="39"/>
        <end position="72"/>
    </location>
</feature>
<evidence type="ECO:0000256" key="4">
    <source>
        <dbReference type="ARBA" id="ARBA00022676"/>
    </source>
</evidence>
<keyword evidence="4" id="KW-0328">Glycosyltransferase</keyword>
<dbReference type="PROSITE" id="PS50293">
    <property type="entry name" value="TPR_REGION"/>
    <property type="match status" value="7"/>
</dbReference>
<dbReference type="Gene3D" id="3.40.50.11380">
    <property type="match status" value="2"/>
</dbReference>
<feature type="domain" description="O-GlcNAc transferase C-terminal" evidence="9">
    <location>
        <begin position="490"/>
        <end position="649"/>
    </location>
</feature>
<organism evidence="10 11">
    <name type="scientific">Polynucleobacter paneuropaeus</name>
    <dbReference type="NCBI Taxonomy" id="2527775"/>
    <lineage>
        <taxon>Bacteria</taxon>
        <taxon>Pseudomonadati</taxon>
        <taxon>Pseudomonadota</taxon>
        <taxon>Betaproteobacteria</taxon>
        <taxon>Burkholderiales</taxon>
        <taxon>Burkholderiaceae</taxon>
        <taxon>Polynucleobacter</taxon>
    </lineage>
</organism>
<dbReference type="EMBL" id="JAANEY010000001">
    <property type="protein sequence ID" value="MBT8551390.1"/>
    <property type="molecule type" value="Genomic_DNA"/>
</dbReference>
<feature type="repeat" description="TPR" evidence="8">
    <location>
        <begin position="345"/>
        <end position="378"/>
    </location>
</feature>
<dbReference type="AlphaFoldDB" id="A0A9Q2WJF2"/>
<dbReference type="InterPro" id="IPR019734">
    <property type="entry name" value="TPR_rpt"/>
</dbReference>
<feature type="repeat" description="TPR" evidence="8">
    <location>
        <begin position="175"/>
        <end position="208"/>
    </location>
</feature>
<evidence type="ECO:0000256" key="3">
    <source>
        <dbReference type="ARBA" id="ARBA00011970"/>
    </source>
</evidence>
<feature type="repeat" description="TPR" evidence="8">
    <location>
        <begin position="73"/>
        <end position="106"/>
    </location>
</feature>
<evidence type="ECO:0000256" key="5">
    <source>
        <dbReference type="ARBA" id="ARBA00022679"/>
    </source>
</evidence>
<comment type="similarity">
    <text evidence="2">Belongs to the glycosyltransferase 41 family. O-GlcNAc transferase subfamily.</text>
</comment>
<feature type="repeat" description="TPR" evidence="8">
    <location>
        <begin position="379"/>
        <end position="412"/>
    </location>
</feature>
<reference evidence="10" key="1">
    <citation type="journal article" date="2021" name="Genome Biol. Evol.">
        <title>Continental-Scale Gene Flow Prevents Allopatric Divergence of Pelagic Freshwater Bacteria.</title>
        <authorList>
            <person name="Hoetzinger M."/>
            <person name="Pitt A."/>
            <person name="Huemer A."/>
            <person name="Hahn M.W."/>
        </authorList>
    </citation>
    <scope>NUCLEOTIDE SEQUENCE</scope>
    <source>
        <strain evidence="10">SM1-W8</strain>
    </source>
</reference>
<evidence type="ECO:0000256" key="8">
    <source>
        <dbReference type="PROSITE-ProRule" id="PRU00339"/>
    </source>
</evidence>
<gene>
    <name evidence="10" type="ORF">G6731_05400</name>
</gene>
<dbReference type="Gene3D" id="3.30.720.150">
    <property type="match status" value="1"/>
</dbReference>
<dbReference type="SUPFAM" id="SSF81901">
    <property type="entry name" value="HCP-like"/>
    <property type="match status" value="1"/>
</dbReference>
<dbReference type="Pfam" id="PF13844">
    <property type="entry name" value="Glyco_transf_41"/>
    <property type="match status" value="2"/>
</dbReference>
<dbReference type="PANTHER" id="PTHR44366">
    <property type="entry name" value="UDP-N-ACETYLGLUCOSAMINE--PEPTIDE N-ACETYLGLUCOSAMINYLTRANSFERASE 110 KDA SUBUNIT"/>
    <property type="match status" value="1"/>
</dbReference>
<comment type="caution">
    <text evidence="10">The sequence shown here is derived from an EMBL/GenBank/DDBJ whole genome shotgun (WGS) entry which is preliminary data.</text>
</comment>
<evidence type="ECO:0000313" key="11">
    <source>
        <dbReference type="Proteomes" id="UP000783102"/>
    </source>
</evidence>
<dbReference type="Pfam" id="PF13181">
    <property type="entry name" value="TPR_8"/>
    <property type="match status" value="2"/>
</dbReference>
<dbReference type="GO" id="GO:0097363">
    <property type="term" value="F:protein O-acetylglucosaminyltransferase activity"/>
    <property type="evidence" value="ECO:0007669"/>
    <property type="project" value="UniProtKB-EC"/>
</dbReference>
<feature type="repeat" description="TPR" evidence="8">
    <location>
        <begin position="107"/>
        <end position="140"/>
    </location>
</feature>
<dbReference type="InterPro" id="IPR011990">
    <property type="entry name" value="TPR-like_helical_dom_sf"/>
</dbReference>
<evidence type="ECO:0000256" key="2">
    <source>
        <dbReference type="ARBA" id="ARBA00005386"/>
    </source>
</evidence>
<dbReference type="SUPFAM" id="SSF48452">
    <property type="entry name" value="TPR-like"/>
    <property type="match status" value="1"/>
</dbReference>
<feature type="repeat" description="TPR" evidence="8">
    <location>
        <begin position="277"/>
        <end position="310"/>
    </location>
</feature>
<evidence type="ECO:0000256" key="7">
    <source>
        <dbReference type="ARBA" id="ARBA00022803"/>
    </source>
</evidence>
<evidence type="ECO:0000256" key="6">
    <source>
        <dbReference type="ARBA" id="ARBA00022737"/>
    </source>
</evidence>
<sequence>MNPQLQLMLQQAIEAFQGGNFERAATILQRLIQVDAKNLPALHILGLIRASQANYKEAVHLLGRAARIHPNDASIQYNLAKALSDIGSDKESIPHHKKAVELAPHNPEAWLNYGKTESNLGRHENALIHYDKALSLEPHFVQALSNKSATLRELRRFEEALACAEKALAISPDLAEAWSNKGIALKGLKRYDEAITCYDKSLSIRPDDSEVMTNKGAILYELGQYEDAIIAYDQAISLKPDYHESWTNKGVALNKLGRYDEALTSYDQALKLKSEYPEAWINRGATLHELKRYEEAIIHYDKAISLKPDYHEAWTNKGVSFSELKRYDEAIANYDKALSIKPDYAEGWSNKGGTLHELRRYEDVIVHYDKALSIKPDYAEGWANKGAVLHELKRFDEAIPCYAKAVNLEPNIQWIHGYVTHLKMRIGLWFNLKEEVESLIYRLQLSKKIIQPFAFLSLSNEPSLHQKCSEIYALDRFPFNPSLGPILKHPKKNKVRIAYFSADFKNHAVSLLTAELFELHDRSRFEVFAFSLLGPPDGDELNARLRKGFDHFIDVENLSDQEIAQMARKLEIDIAIDLGGHTQCSRTGIFAYRAAPIQVNWLGYPGTLGADYIDYIIADDTLIPKESQEFYSEKVVTLPDTYMVDDSKRISSGRIFSKLECGLPEDSFIFCCFNNDYKFNEQVLDRWSRIMLQVNNSILWISENNPLFKTNISAEFEKRGIKSSRIIFAQREELMADHLARYSLADLFLDTYPYNAHTTTVDALKAGVPVLTLIGQSFPGRVAASLLNAIGLPELVTTTEQEYEELAIQLASNPQKLLDIKNKLAEKRLSAPLFDTPLFTKNLEAAYIKMYERYQADLEPEHLAIK</sequence>
<dbReference type="Proteomes" id="UP000783102">
    <property type="component" value="Unassembled WGS sequence"/>
</dbReference>
<dbReference type="GO" id="GO:0006493">
    <property type="term" value="P:protein O-linked glycosylation"/>
    <property type="evidence" value="ECO:0007669"/>
    <property type="project" value="InterPro"/>
</dbReference>
<dbReference type="SMART" id="SM00028">
    <property type="entry name" value="TPR"/>
    <property type="match status" value="12"/>
</dbReference>
<dbReference type="PROSITE" id="PS50005">
    <property type="entry name" value="TPR"/>
    <property type="match status" value="10"/>
</dbReference>
<dbReference type="InterPro" id="IPR029489">
    <property type="entry name" value="OGT/SEC/SPY_C"/>
</dbReference>
<dbReference type="Pfam" id="PF13374">
    <property type="entry name" value="TPR_10"/>
    <property type="match status" value="1"/>
</dbReference>
<accession>A0A9Q2WJF2</accession>